<dbReference type="InterPro" id="IPR041645">
    <property type="entry name" value="ADAMTS_CR_2"/>
</dbReference>
<feature type="domain" description="ADAM cysteine-rich" evidence="7">
    <location>
        <begin position="98"/>
        <end position="174"/>
    </location>
</feature>
<dbReference type="InterPro" id="IPR006586">
    <property type="entry name" value="ADAM_Cys-rich"/>
</dbReference>
<keyword evidence="5" id="KW-0325">Glycoprotein</keyword>
<dbReference type="Gene3D" id="3.40.390.10">
    <property type="entry name" value="Collagenase (Catalytic Domain)"/>
    <property type="match status" value="1"/>
</dbReference>
<keyword evidence="6" id="KW-1133">Transmembrane helix</keyword>
<accession>A0A9W3BB13</accession>
<feature type="transmembrane region" description="Helical" evidence="6">
    <location>
        <begin position="376"/>
        <end position="394"/>
    </location>
</feature>
<reference evidence="9" key="1">
    <citation type="submission" date="2025-08" db="UniProtKB">
        <authorList>
            <consortium name="RefSeq"/>
        </authorList>
    </citation>
    <scope>IDENTIFICATION</scope>
</reference>
<dbReference type="SMART" id="SM00608">
    <property type="entry name" value="ACR"/>
    <property type="match status" value="1"/>
</dbReference>
<dbReference type="InterPro" id="IPR024079">
    <property type="entry name" value="MetalloPept_cat_dom_sf"/>
</dbReference>
<evidence type="ECO:0000256" key="6">
    <source>
        <dbReference type="SAM" id="Phobius"/>
    </source>
</evidence>
<gene>
    <name evidence="9" type="primary">LOC129928109</name>
</gene>
<organism evidence="8 9">
    <name type="scientific">Biomphalaria glabrata</name>
    <name type="common">Bloodfluke planorb</name>
    <name type="synonym">Freshwater snail</name>
    <dbReference type="NCBI Taxonomy" id="6526"/>
    <lineage>
        <taxon>Eukaryota</taxon>
        <taxon>Metazoa</taxon>
        <taxon>Spiralia</taxon>
        <taxon>Lophotrochozoa</taxon>
        <taxon>Mollusca</taxon>
        <taxon>Gastropoda</taxon>
        <taxon>Heterobranchia</taxon>
        <taxon>Euthyneura</taxon>
        <taxon>Panpulmonata</taxon>
        <taxon>Hygrophila</taxon>
        <taxon>Lymnaeoidea</taxon>
        <taxon>Planorbidae</taxon>
        <taxon>Biomphalaria</taxon>
    </lineage>
</organism>
<dbReference type="Pfam" id="PF17771">
    <property type="entry name" value="ADAMTS_CR_2"/>
    <property type="match status" value="1"/>
</dbReference>
<dbReference type="GO" id="GO:0008237">
    <property type="term" value="F:metallopeptidase activity"/>
    <property type="evidence" value="ECO:0007669"/>
    <property type="project" value="InterPro"/>
</dbReference>
<keyword evidence="1" id="KW-0479">Metal-binding</keyword>
<evidence type="ECO:0000313" key="8">
    <source>
        <dbReference type="Proteomes" id="UP001165740"/>
    </source>
</evidence>
<dbReference type="Gene3D" id="3.40.1620.60">
    <property type="match status" value="1"/>
</dbReference>
<keyword evidence="2" id="KW-0378">Hydrolase</keyword>
<name>A0A9W3BB13_BIOGL</name>
<dbReference type="Proteomes" id="UP001165740">
    <property type="component" value="Chromosome 9"/>
</dbReference>
<keyword evidence="4" id="KW-1015">Disulfide bond</keyword>
<keyword evidence="6" id="KW-0812">Transmembrane</keyword>
<dbReference type="GO" id="GO:0046872">
    <property type="term" value="F:metal ion binding"/>
    <property type="evidence" value="ECO:0007669"/>
    <property type="project" value="UniProtKB-KW"/>
</dbReference>
<proteinExistence type="predicted"/>
<sequence>MAASRALEPSWRCYSHINRNSLSARHDGENNLCNASERYIMGSPDAEKKPGTEYNPWLFSPCSVSYFTSFLKKKLSSSRGYTCLVYAVEASADIPDVSDKLLGQVIKPDQQCQQFFGNDSFFCRASESKRSITEICQAMLCADVLRGLCIPQIALTGTSCGDGKVCINGHCVSDPYAPQLDENCAFGDRPSYSCSLFINDFMGNCYSTLGYRACCDTCNNVSRPVKGCEYRDRIIDCTKDHCLNSQVDCCGTCNYGTPFTPTYSTRRSTPKRSTTVNPLVLFTSIKECEPGDLDLRPELCTNTSVCQTKSSLCCHFCSLHYKSANTSTTQFTSPNECVLGEPDLSPQLCTSRSICQTQPLMCCKYCSSRDNSASHLSLYTIWIYCFCIAFFLYIKTNVY</sequence>
<protein>
    <submittedName>
        <fullName evidence="9">Uncharacterized protein LOC129928109 isoform X4</fullName>
    </submittedName>
</protein>
<dbReference type="GeneID" id="129928109"/>
<evidence type="ECO:0000256" key="4">
    <source>
        <dbReference type="ARBA" id="ARBA00023157"/>
    </source>
</evidence>
<evidence type="ECO:0000259" key="7">
    <source>
        <dbReference type="SMART" id="SM00608"/>
    </source>
</evidence>
<keyword evidence="6" id="KW-0472">Membrane</keyword>
<keyword evidence="3" id="KW-0862">Zinc</keyword>
<evidence type="ECO:0000256" key="2">
    <source>
        <dbReference type="ARBA" id="ARBA00022801"/>
    </source>
</evidence>
<keyword evidence="8" id="KW-1185">Reference proteome</keyword>
<evidence type="ECO:0000256" key="5">
    <source>
        <dbReference type="ARBA" id="ARBA00023180"/>
    </source>
</evidence>
<evidence type="ECO:0000313" key="9">
    <source>
        <dbReference type="RefSeq" id="XP_055896707.1"/>
    </source>
</evidence>
<dbReference type="RefSeq" id="XP_055896707.1">
    <property type="nucleotide sequence ID" value="XM_056040732.1"/>
</dbReference>
<evidence type="ECO:0000256" key="1">
    <source>
        <dbReference type="ARBA" id="ARBA00022723"/>
    </source>
</evidence>
<dbReference type="AlphaFoldDB" id="A0A9W3BB13"/>
<evidence type="ECO:0000256" key="3">
    <source>
        <dbReference type="ARBA" id="ARBA00022833"/>
    </source>
</evidence>